<gene>
    <name evidence="2" type="ORF">Pmani_033823</name>
</gene>
<dbReference type="PANTHER" id="PTHR12242">
    <property type="entry name" value="OS02G0130600 PROTEIN-RELATED"/>
    <property type="match status" value="1"/>
</dbReference>
<reference evidence="2" key="1">
    <citation type="submission" date="2023-11" db="EMBL/GenBank/DDBJ databases">
        <title>Genome assemblies of two species of porcelain crab, Petrolisthes cinctipes and Petrolisthes manimaculis (Anomura: Porcellanidae).</title>
        <authorList>
            <person name="Angst P."/>
        </authorList>
    </citation>
    <scope>NUCLEOTIDE SEQUENCE</scope>
    <source>
        <strain evidence="2">PB745_02</strain>
        <tissue evidence="2">Gill</tissue>
    </source>
</reference>
<proteinExistence type="predicted"/>
<comment type="caution">
    <text evidence="2">The sequence shown here is derived from an EMBL/GenBank/DDBJ whole genome shotgun (WGS) entry which is preliminary data.</text>
</comment>
<dbReference type="PANTHER" id="PTHR12242:SF49">
    <property type="entry name" value="HEADBUTT, ISOFORM E"/>
    <property type="match status" value="1"/>
</dbReference>
<dbReference type="EMBL" id="JAWZYT010004536">
    <property type="protein sequence ID" value="KAK4293486.1"/>
    <property type="molecule type" value="Genomic_DNA"/>
</dbReference>
<keyword evidence="1" id="KW-0812">Transmembrane</keyword>
<organism evidence="2 3">
    <name type="scientific">Petrolisthes manimaculis</name>
    <dbReference type="NCBI Taxonomy" id="1843537"/>
    <lineage>
        <taxon>Eukaryota</taxon>
        <taxon>Metazoa</taxon>
        <taxon>Ecdysozoa</taxon>
        <taxon>Arthropoda</taxon>
        <taxon>Crustacea</taxon>
        <taxon>Multicrustacea</taxon>
        <taxon>Malacostraca</taxon>
        <taxon>Eumalacostraca</taxon>
        <taxon>Eucarida</taxon>
        <taxon>Decapoda</taxon>
        <taxon>Pleocyemata</taxon>
        <taxon>Anomura</taxon>
        <taxon>Galatheoidea</taxon>
        <taxon>Porcellanidae</taxon>
        <taxon>Petrolisthes</taxon>
    </lineage>
</organism>
<dbReference type="GO" id="GO:0016020">
    <property type="term" value="C:membrane"/>
    <property type="evidence" value="ECO:0007669"/>
    <property type="project" value="TreeGrafter"/>
</dbReference>
<keyword evidence="3" id="KW-1185">Reference proteome</keyword>
<feature type="transmembrane region" description="Helical" evidence="1">
    <location>
        <begin position="216"/>
        <end position="238"/>
    </location>
</feature>
<evidence type="ECO:0008006" key="4">
    <source>
        <dbReference type="Google" id="ProtNLM"/>
    </source>
</evidence>
<accession>A0AAE1NQ60</accession>
<feature type="transmembrane region" description="Helical" evidence="1">
    <location>
        <begin position="107"/>
        <end position="129"/>
    </location>
</feature>
<dbReference type="Pfam" id="PF21534">
    <property type="entry name" value="Rost"/>
    <property type="match status" value="1"/>
</dbReference>
<keyword evidence="1" id="KW-1133">Transmembrane helix</keyword>
<keyword evidence="1" id="KW-0472">Membrane</keyword>
<evidence type="ECO:0000313" key="2">
    <source>
        <dbReference type="EMBL" id="KAK4293486.1"/>
    </source>
</evidence>
<evidence type="ECO:0000313" key="3">
    <source>
        <dbReference type="Proteomes" id="UP001292094"/>
    </source>
</evidence>
<feature type="transmembrane region" description="Helical" evidence="1">
    <location>
        <begin position="68"/>
        <end position="87"/>
    </location>
</feature>
<name>A0AAE1NQ60_9EUCA</name>
<dbReference type="AlphaFoldDB" id="A0AAE1NQ60"/>
<evidence type="ECO:0000256" key="1">
    <source>
        <dbReference type="SAM" id="Phobius"/>
    </source>
</evidence>
<dbReference type="Proteomes" id="UP001292094">
    <property type="component" value="Unassembled WGS sequence"/>
</dbReference>
<feature type="transmembrane region" description="Helical" evidence="1">
    <location>
        <begin position="149"/>
        <end position="172"/>
    </location>
</feature>
<feature type="transmembrane region" description="Helical" evidence="1">
    <location>
        <begin position="184"/>
        <end position="204"/>
    </location>
</feature>
<sequence length="312" mass="36132">METVVGYHTAQPGYLVQFYTIKVQRRRVGLQQVRDEFRRENLCLHHKVPHLFVTSQWQQQNRMSCLYLGYRLFWALYFLVWAVWAWVGSMGYNAPLHLKIHFLLYLTNWSILVLAVDTSLQAINVILHLKKVSEDGEAQYPAMPTRLKVSWVFSNVIGAIHALITASYWITVYPNRSDEKLTEIGVNTHIMPVLYVLLDSMVSATPRRLLHAYQPALYMLAYTLFNLMYYLCGGLDYLGRPALYPILDWTRPGSTIGIMSLVIVLLVPFLHALLCGLYATRVKAWRILKISRYVREDDETDQGEEGSQEQKV</sequence>
<protein>
    <recommendedName>
        <fullName evidence="4">Protein rolling stone</fullName>
    </recommendedName>
</protein>
<dbReference type="InterPro" id="IPR049352">
    <property type="entry name" value="Rost"/>
</dbReference>
<feature type="transmembrane region" description="Helical" evidence="1">
    <location>
        <begin position="258"/>
        <end position="279"/>
    </location>
</feature>